<dbReference type="AlphaFoldDB" id="A0A5N5L7G4"/>
<name>A0A5N5L7G4_9ROSI</name>
<comment type="caution">
    <text evidence="1">The sequence shown here is derived from an EMBL/GenBank/DDBJ whole genome shotgun (WGS) entry which is preliminary data.</text>
</comment>
<accession>A0A5N5L7G4</accession>
<dbReference type="EMBL" id="VDCV01000010">
    <property type="protein sequence ID" value="KAB5538006.1"/>
    <property type="molecule type" value="Genomic_DNA"/>
</dbReference>
<sequence length="86" mass="9785">MCGFNTFIRSYFSFLDKRSSLVDVQRNQTEEPMVRELVKLKRICKGIARVLMGTYSAGKLEATMAFKILQRAKGHVYMISSEASIS</sequence>
<protein>
    <submittedName>
        <fullName evidence="1">Uncharacterized protein</fullName>
    </submittedName>
</protein>
<organism evidence="1 2">
    <name type="scientific">Salix brachista</name>
    <dbReference type="NCBI Taxonomy" id="2182728"/>
    <lineage>
        <taxon>Eukaryota</taxon>
        <taxon>Viridiplantae</taxon>
        <taxon>Streptophyta</taxon>
        <taxon>Embryophyta</taxon>
        <taxon>Tracheophyta</taxon>
        <taxon>Spermatophyta</taxon>
        <taxon>Magnoliopsida</taxon>
        <taxon>eudicotyledons</taxon>
        <taxon>Gunneridae</taxon>
        <taxon>Pentapetalae</taxon>
        <taxon>rosids</taxon>
        <taxon>fabids</taxon>
        <taxon>Malpighiales</taxon>
        <taxon>Salicaceae</taxon>
        <taxon>Saliceae</taxon>
        <taxon>Salix</taxon>
    </lineage>
</organism>
<gene>
    <name evidence="1" type="ORF">DKX38_015539</name>
</gene>
<dbReference type="Proteomes" id="UP000326939">
    <property type="component" value="Chromosome 10"/>
</dbReference>
<proteinExistence type="predicted"/>
<evidence type="ECO:0000313" key="2">
    <source>
        <dbReference type="Proteomes" id="UP000326939"/>
    </source>
</evidence>
<keyword evidence="2" id="KW-1185">Reference proteome</keyword>
<reference evidence="2" key="1">
    <citation type="journal article" date="2019" name="Gigascience">
        <title>De novo genome assembly of the endangered Acer yangbiense, a plant species with extremely small populations endemic to Yunnan Province, China.</title>
        <authorList>
            <person name="Yang J."/>
            <person name="Wariss H.M."/>
            <person name="Tao L."/>
            <person name="Zhang R."/>
            <person name="Yun Q."/>
            <person name="Hollingsworth P."/>
            <person name="Dao Z."/>
            <person name="Luo G."/>
            <person name="Guo H."/>
            <person name="Ma Y."/>
            <person name="Sun W."/>
        </authorList>
    </citation>
    <scope>NUCLEOTIDE SEQUENCE [LARGE SCALE GENOMIC DNA]</scope>
    <source>
        <strain evidence="2">cv. br00</strain>
    </source>
</reference>
<evidence type="ECO:0000313" key="1">
    <source>
        <dbReference type="EMBL" id="KAB5538006.1"/>
    </source>
</evidence>